<dbReference type="OrthoDB" id="327693at2759"/>
<accession>A0A078AJS5</accession>
<reference evidence="1 2" key="1">
    <citation type="submission" date="2014-06" db="EMBL/GenBank/DDBJ databases">
        <authorList>
            <person name="Swart Estienne"/>
        </authorList>
    </citation>
    <scope>NUCLEOTIDE SEQUENCE [LARGE SCALE GENOMIC DNA]</scope>
    <source>
        <strain evidence="1 2">130c</strain>
    </source>
</reference>
<keyword evidence="2" id="KW-1185">Reference proteome</keyword>
<evidence type="ECO:0000313" key="2">
    <source>
        <dbReference type="Proteomes" id="UP000039865"/>
    </source>
</evidence>
<dbReference type="InParanoid" id="A0A078AJS5"/>
<name>A0A078AJS5_STYLE</name>
<dbReference type="Proteomes" id="UP000039865">
    <property type="component" value="Unassembled WGS sequence"/>
</dbReference>
<evidence type="ECO:0000313" key="1">
    <source>
        <dbReference type="EMBL" id="CDW82141.1"/>
    </source>
</evidence>
<protein>
    <submittedName>
        <fullName evidence="1">Uncharacterized protein</fullName>
    </submittedName>
</protein>
<sequence>MGFRFFSASHFLIFYSSEDEATRMVYYIRLSEAIFSGTLSATPSISQNKIEPKSQYFNQMRQMRFFISKGVYYYTDTTVSNLSNQPYLKKMIDLGEYVNLLKNQTALTKQTNWLSKLPIKQISVPSSIPSLVTCSLGFYCNVFYSNYSLENTCADLYTTNKKFTVSILVKNDVAGLLKNVQTYNQSTQSVLEVNITLNLTEQKYVGFYNFSVFYQISDAINQFNQIQNDFSVNITNPCNDDFKVLTDPVFPKEIDMPEIKDDQGDSYELTYQSKMADLFLKINEKQMTINAIESVVGSQEVIVMLLDNSIFPLSNQYKFTILITQNTTNQYESVLVQNTDIYQEYKQSLKLMTIGFIEAKITKITNTGLLTITFDTNLYESYNFTQKIQKSINISIEYSDTNSEQNQNFTDWDTLIIRFNYYFVFYDTSQKLMMKKGYQIKGHIPPQISSSIIIVQSQNISGLKDFYDGIGSASSITVSSFMGTNLFINILMYCQMNLTIIGLRVSNYYGE</sequence>
<dbReference type="EMBL" id="CCKQ01010621">
    <property type="protein sequence ID" value="CDW82141.1"/>
    <property type="molecule type" value="Genomic_DNA"/>
</dbReference>
<proteinExistence type="predicted"/>
<organism evidence="1 2">
    <name type="scientific">Stylonychia lemnae</name>
    <name type="common">Ciliate</name>
    <dbReference type="NCBI Taxonomy" id="5949"/>
    <lineage>
        <taxon>Eukaryota</taxon>
        <taxon>Sar</taxon>
        <taxon>Alveolata</taxon>
        <taxon>Ciliophora</taxon>
        <taxon>Intramacronucleata</taxon>
        <taxon>Spirotrichea</taxon>
        <taxon>Stichotrichia</taxon>
        <taxon>Sporadotrichida</taxon>
        <taxon>Oxytrichidae</taxon>
        <taxon>Stylonychinae</taxon>
        <taxon>Stylonychia</taxon>
    </lineage>
</organism>
<gene>
    <name evidence="1" type="primary">Contig15324.g16327</name>
    <name evidence="1" type="ORF">STYLEM_11168</name>
</gene>
<dbReference type="AlphaFoldDB" id="A0A078AJS5"/>